<keyword evidence="12" id="KW-0460">Magnesium</keyword>
<dbReference type="SUPFAM" id="SSF69065">
    <property type="entry name" value="RNase III domain-like"/>
    <property type="match status" value="2"/>
</dbReference>
<dbReference type="GO" id="GO:0046872">
    <property type="term" value="F:metal ion binding"/>
    <property type="evidence" value="ECO:0007669"/>
    <property type="project" value="UniProtKB-KW"/>
</dbReference>
<dbReference type="GO" id="GO:0050688">
    <property type="term" value="P:regulation of defense response to virus"/>
    <property type="evidence" value="ECO:0007669"/>
    <property type="project" value="UniProtKB-KW"/>
</dbReference>
<feature type="region of interest" description="Disordered" evidence="19">
    <location>
        <begin position="53"/>
        <end position="93"/>
    </location>
</feature>
<dbReference type="PANTHER" id="PTHR14950">
    <property type="entry name" value="DICER-RELATED"/>
    <property type="match status" value="1"/>
</dbReference>
<evidence type="ECO:0000256" key="3">
    <source>
        <dbReference type="ARBA" id="ARBA00020797"/>
    </source>
</evidence>
<dbReference type="OrthoDB" id="416741at2759"/>
<dbReference type="SMART" id="SM00490">
    <property type="entry name" value="HELICc"/>
    <property type="match status" value="1"/>
</dbReference>
<dbReference type="Gene3D" id="3.40.50.300">
    <property type="entry name" value="P-loop containing nucleotide triphosphate hydrolases"/>
    <property type="match status" value="2"/>
</dbReference>
<dbReference type="Gene3D" id="1.10.1520.10">
    <property type="entry name" value="Ribonuclease III domain"/>
    <property type="match status" value="2"/>
</dbReference>
<dbReference type="InterPro" id="IPR005034">
    <property type="entry name" value="Dicer_dimerisation"/>
</dbReference>
<keyword evidence="18" id="KW-0175">Coiled coil</keyword>
<keyword evidence="15" id="KW-0464">Manganese</keyword>
<dbReference type="InterPro" id="IPR003100">
    <property type="entry name" value="PAZ_dom"/>
</dbReference>
<accession>A0A8H3I7W0</accession>
<evidence type="ECO:0000259" key="21">
    <source>
        <dbReference type="PROSITE" id="PS50142"/>
    </source>
</evidence>
<evidence type="ECO:0000256" key="2">
    <source>
        <dbReference type="ARBA" id="ARBA00001946"/>
    </source>
</evidence>
<evidence type="ECO:0000313" key="26">
    <source>
        <dbReference type="EMBL" id="CAF9910675.1"/>
    </source>
</evidence>
<dbReference type="CDD" id="cd00593">
    <property type="entry name" value="RIBOc"/>
    <property type="match status" value="2"/>
</dbReference>
<feature type="domain" description="RNase III" evidence="21">
    <location>
        <begin position="1286"/>
        <end position="1437"/>
    </location>
</feature>
<evidence type="ECO:0000313" key="27">
    <source>
        <dbReference type="Proteomes" id="UP000664203"/>
    </source>
</evidence>
<name>A0A8H3I7W0_9LECA</name>
<evidence type="ECO:0000256" key="16">
    <source>
        <dbReference type="ARBA" id="ARBA00035116"/>
    </source>
</evidence>
<dbReference type="GO" id="GO:0005634">
    <property type="term" value="C:nucleus"/>
    <property type="evidence" value="ECO:0007669"/>
    <property type="project" value="TreeGrafter"/>
</dbReference>
<dbReference type="FunFam" id="3.40.50.300:FF:000628">
    <property type="entry name" value="Endoribonuclease Dicer"/>
    <property type="match status" value="1"/>
</dbReference>
<dbReference type="GO" id="GO:0003677">
    <property type="term" value="F:DNA binding"/>
    <property type="evidence" value="ECO:0007669"/>
    <property type="project" value="InterPro"/>
</dbReference>
<dbReference type="Pfam" id="PF24995">
    <property type="entry name" value="DSRM_2"/>
    <property type="match status" value="1"/>
</dbReference>
<evidence type="ECO:0000256" key="5">
    <source>
        <dbReference type="ARBA" id="ARBA00022723"/>
    </source>
</evidence>
<dbReference type="InterPro" id="IPR027417">
    <property type="entry name" value="P-loop_NTPase"/>
</dbReference>
<feature type="domain" description="PAZ" evidence="22">
    <location>
        <begin position="935"/>
        <end position="1055"/>
    </location>
</feature>
<feature type="domain" description="Helicase ATP-binding" evidence="23">
    <location>
        <begin position="164"/>
        <end position="346"/>
    </location>
</feature>
<dbReference type="PROSITE" id="PS51327">
    <property type="entry name" value="DICER_DSRBF"/>
    <property type="match status" value="1"/>
</dbReference>
<feature type="domain" description="Dicer dsRNA-binding fold" evidence="25">
    <location>
        <begin position="684"/>
        <end position="775"/>
    </location>
</feature>
<dbReference type="GO" id="GO:0005524">
    <property type="term" value="F:ATP binding"/>
    <property type="evidence" value="ECO:0007669"/>
    <property type="project" value="UniProtKB-KW"/>
</dbReference>
<dbReference type="SMART" id="SM00535">
    <property type="entry name" value="RIBOc"/>
    <property type="match status" value="2"/>
</dbReference>
<feature type="domain" description="Helicase C-terminal" evidence="24">
    <location>
        <begin position="488"/>
        <end position="651"/>
    </location>
</feature>
<dbReference type="SMART" id="SM00487">
    <property type="entry name" value="DEXDc"/>
    <property type="match status" value="1"/>
</dbReference>
<dbReference type="InterPro" id="IPR014001">
    <property type="entry name" value="Helicase_ATP-bd"/>
</dbReference>
<evidence type="ECO:0000256" key="19">
    <source>
        <dbReference type="SAM" id="MobiDB-lite"/>
    </source>
</evidence>
<dbReference type="Pfam" id="PF00636">
    <property type="entry name" value="Ribonuclease_3"/>
    <property type="match status" value="2"/>
</dbReference>
<evidence type="ECO:0000259" key="23">
    <source>
        <dbReference type="PROSITE" id="PS51192"/>
    </source>
</evidence>
<dbReference type="FunFam" id="1.10.1520.10:FF:000015">
    <property type="entry name" value="Dicer-like protein 1"/>
    <property type="match status" value="1"/>
</dbReference>
<dbReference type="CDD" id="cd18034">
    <property type="entry name" value="DEXHc_dicer"/>
    <property type="match status" value="1"/>
</dbReference>
<dbReference type="GO" id="GO:0004386">
    <property type="term" value="F:helicase activity"/>
    <property type="evidence" value="ECO:0007669"/>
    <property type="project" value="UniProtKB-KW"/>
</dbReference>
<dbReference type="PROSITE" id="PS50142">
    <property type="entry name" value="RNASE_3_2"/>
    <property type="match status" value="2"/>
</dbReference>
<dbReference type="InterPro" id="IPR006935">
    <property type="entry name" value="Helicase/UvrB_N"/>
</dbReference>
<evidence type="ECO:0000256" key="4">
    <source>
        <dbReference type="ARBA" id="ARBA00022721"/>
    </source>
</evidence>
<dbReference type="InterPro" id="IPR036389">
    <property type="entry name" value="RNase_III_sf"/>
</dbReference>
<keyword evidence="6" id="KW-0677">Repeat</keyword>
<dbReference type="EMBL" id="CAJPDR010000044">
    <property type="protein sequence ID" value="CAF9910675.1"/>
    <property type="molecule type" value="Genomic_DNA"/>
</dbReference>
<comment type="cofactor">
    <cofactor evidence="2">
        <name>Mg(2+)</name>
        <dbReference type="ChEBI" id="CHEBI:18420"/>
    </cofactor>
</comment>
<comment type="caution">
    <text evidence="26">The sequence shown here is derived from an EMBL/GenBank/DDBJ whole genome shotgun (WGS) entry which is preliminary data.</text>
</comment>
<evidence type="ECO:0000259" key="24">
    <source>
        <dbReference type="PROSITE" id="PS51194"/>
    </source>
</evidence>
<dbReference type="GO" id="GO:0030422">
    <property type="term" value="P:siRNA processing"/>
    <property type="evidence" value="ECO:0007669"/>
    <property type="project" value="TreeGrafter"/>
</dbReference>
<evidence type="ECO:0000256" key="15">
    <source>
        <dbReference type="ARBA" id="ARBA00023211"/>
    </source>
</evidence>
<gene>
    <name evidence="26" type="primary">DCL1</name>
    <name evidence="26" type="ORF">ALECFALPRED_006792</name>
</gene>
<keyword evidence="13 17" id="KW-0694">RNA-binding</keyword>
<keyword evidence="7" id="KW-0547">Nucleotide-binding</keyword>
<dbReference type="InterPro" id="IPR014720">
    <property type="entry name" value="dsRBD_dom"/>
</dbReference>
<dbReference type="PROSITE" id="PS50821">
    <property type="entry name" value="PAZ"/>
    <property type="match status" value="1"/>
</dbReference>
<evidence type="ECO:0000256" key="11">
    <source>
        <dbReference type="ARBA" id="ARBA00022840"/>
    </source>
</evidence>
<dbReference type="GO" id="GO:0051607">
    <property type="term" value="P:defense response to virus"/>
    <property type="evidence" value="ECO:0007669"/>
    <property type="project" value="UniProtKB-KW"/>
</dbReference>
<organism evidence="26 27">
    <name type="scientific">Alectoria fallacina</name>
    <dbReference type="NCBI Taxonomy" id="1903189"/>
    <lineage>
        <taxon>Eukaryota</taxon>
        <taxon>Fungi</taxon>
        <taxon>Dikarya</taxon>
        <taxon>Ascomycota</taxon>
        <taxon>Pezizomycotina</taxon>
        <taxon>Lecanoromycetes</taxon>
        <taxon>OSLEUM clade</taxon>
        <taxon>Lecanoromycetidae</taxon>
        <taxon>Lecanorales</taxon>
        <taxon>Lecanorineae</taxon>
        <taxon>Parmeliaceae</taxon>
        <taxon>Alectoria</taxon>
    </lineage>
</organism>
<reference evidence="26" key="1">
    <citation type="submission" date="2021-03" db="EMBL/GenBank/DDBJ databases">
        <authorList>
            <person name="Tagirdzhanova G."/>
        </authorList>
    </citation>
    <scope>NUCLEOTIDE SEQUENCE</scope>
</reference>
<evidence type="ECO:0000256" key="9">
    <source>
        <dbReference type="ARBA" id="ARBA00022806"/>
    </source>
</evidence>
<evidence type="ECO:0000259" key="20">
    <source>
        <dbReference type="PROSITE" id="PS50137"/>
    </source>
</evidence>
<evidence type="ECO:0000256" key="10">
    <source>
        <dbReference type="ARBA" id="ARBA00022833"/>
    </source>
</evidence>
<evidence type="ECO:0000256" key="18">
    <source>
        <dbReference type="SAM" id="Coils"/>
    </source>
</evidence>
<dbReference type="Pfam" id="PF03368">
    <property type="entry name" value="Dicer_dimer"/>
    <property type="match status" value="1"/>
</dbReference>
<dbReference type="InterPro" id="IPR001650">
    <property type="entry name" value="Helicase_C-like"/>
</dbReference>
<dbReference type="SUPFAM" id="SSF52540">
    <property type="entry name" value="P-loop containing nucleoside triphosphate hydrolases"/>
    <property type="match status" value="1"/>
</dbReference>
<dbReference type="PROSITE" id="PS50137">
    <property type="entry name" value="DS_RBD"/>
    <property type="match status" value="1"/>
</dbReference>
<protein>
    <recommendedName>
        <fullName evidence="3">Dicer-like protein 1</fullName>
    </recommendedName>
</protein>
<keyword evidence="14" id="KW-0051">Antiviral defense</keyword>
<keyword evidence="9" id="KW-0347">Helicase</keyword>
<evidence type="ECO:0000256" key="17">
    <source>
        <dbReference type="PROSITE-ProRule" id="PRU00657"/>
    </source>
</evidence>
<dbReference type="GO" id="GO:0005737">
    <property type="term" value="C:cytoplasm"/>
    <property type="evidence" value="ECO:0007669"/>
    <property type="project" value="TreeGrafter"/>
</dbReference>
<dbReference type="Proteomes" id="UP000664203">
    <property type="component" value="Unassembled WGS sequence"/>
</dbReference>
<dbReference type="PROSITE" id="PS51192">
    <property type="entry name" value="HELICASE_ATP_BIND_1"/>
    <property type="match status" value="1"/>
</dbReference>
<evidence type="ECO:0000256" key="14">
    <source>
        <dbReference type="ARBA" id="ARBA00023118"/>
    </source>
</evidence>
<dbReference type="PROSITE" id="PS00517">
    <property type="entry name" value="RNASE_3_1"/>
    <property type="match status" value="1"/>
</dbReference>
<evidence type="ECO:0000256" key="6">
    <source>
        <dbReference type="ARBA" id="ARBA00022737"/>
    </source>
</evidence>
<keyword evidence="10" id="KW-0862">Zinc</keyword>
<evidence type="ECO:0000256" key="13">
    <source>
        <dbReference type="ARBA" id="ARBA00022884"/>
    </source>
</evidence>
<sequence length="1581" mass="179390">MTTTSAPPMGSFTLEGLKRLGPAATLPAIQHTAERASTAPLEQIAAQTSVLQGYEEETNPNNPRLSTDLLGGMGKLDQEPSPNVSDSEDEYNATPRTLTVSERRKAQNSKFSAWLSKRAAKITNEEVQAIVENANEENLSIRSLMAKQESNVIITDPREYQLELFEKAKKQNIIAVLDTGSGKTLIAVLLLKHTIDKELEDRALGKKRRISFFLVDCVTLVFQQFAVLECNLDQKIERFCGEMGCDLWIKETWAKHFAENEVIVCTAEILNQCLMHSFISIDEINLLIFDEAHHTKKNHAYARIIKDHYITQDEPAKRPKIFGMTASPVDAREDVVKAAKELEAMLHSQIATTSDLSLLRMSISRPDESLAVYRRLAYAYDTPLCSSLKAKFGDLEALTKFFKNAREATSQLGEWCADHLWRFVLDEEQALKVERKIERKFNRDPANSPVEMLDSELSRLKEAKDIVKNWTFVNPDVSGKSMSPKVLLLHQYLRLIFEKPSDAKCIIFVKHRYTARLLVQLFSRIGTPNLRLDLLIGSRTGDVGDISFSFRQQVLTLMKFKKGDINCLVATSIAEEGLDIPDCNLVIRFDLYATLIQYIQSRGRARHASSRYIHMVEENNRMHLQAVDDVRQGEAVMRNFCEALPADRLLQGNDYNLDTALVKEKSHRKYVDPETGATLTYASSLVVLAHFVGCLPHRDEDFSHKATYCMSVERKKFVCEVILPESSPIHSATGRPSSRKAIARRSAAFEACLLLRQGNHLDKNLIPTYHKSLPHMRNAHLALNMNKAHSYNMKIKPGIWERTRGSLPSELFLTILSLETPENLGRPCQPLALLTRTRLPDIPSFLLHPQVDKVSQLLCTSIATSLNVRGNVLMELNEFTLRIYHDLFNKKFEVNEPQMSYWLAPIVKSWESSRRYDPPDQLIDWALLAHISQNPEIPWIIDMPHADLLDRFLVDRWHGGTRFYSLEIKSHLGPFDPVPIGTAKAEHKQHKDSIINYTVGLWKKSREGIAWRPDQPVILAHKIHHRLNLLDEITEKEKVVNTTAYVCPEPLKISALPTTVVAMAYLFPPIIHRIESYLIALEACDLLGLVVQPTLALEAVTKDSDNTDEHRSEQIHLQRGMGKNYERLEFIGDCFLKMATSISVFCKSPEENEYDYHVKRMLMICNKNLFNTATFLKLQEYIRSTSFSRRTWYPQGIKLLEGKGHNKTGEVASQHPLGDKTIADVCEALIGAALLSHDSMDMAVKAVTALVSNPNHDVTKWEDYYLLYSLPRYQTSQPTASQLNLAMQVERVHNYRFKYPRLLRSAFIHPSYPFAEEKIPCYQRLEFLGDALLDMASISFLFHRYPDRDPQWLTEHKMAMVSNKFLAAVSVKLGFHKHLRSNGAIIESQNREYVQDLEEVEKDANGARDYWTLTKTAPKALSDIVESYIGALFVDSAFNYGEVERFFNEHIRWFFEDMNIYDTYANNHPTTYLHNLLSLSFGCTNYRIMASEVPAIVPGGLPTAIAAIMIHDEIVAEGTASSGKNAKVKASSQALKLLQTLAPFEYRHTYGCNCEGKEQDWVGKAGDGVGMAGQLRRGQLG</sequence>
<dbReference type="GO" id="GO:0003723">
    <property type="term" value="F:RNA binding"/>
    <property type="evidence" value="ECO:0007669"/>
    <property type="project" value="UniProtKB-UniRule"/>
</dbReference>
<dbReference type="PANTHER" id="PTHR14950:SF62">
    <property type="entry name" value="DICER-LIKE PROTEIN 1"/>
    <property type="match status" value="1"/>
</dbReference>
<feature type="domain" description="DRBM" evidence="20">
    <location>
        <begin position="1468"/>
        <end position="1540"/>
    </location>
</feature>
<dbReference type="PROSITE" id="PS51194">
    <property type="entry name" value="HELICASE_CTER"/>
    <property type="match status" value="1"/>
</dbReference>
<dbReference type="Pfam" id="PF00271">
    <property type="entry name" value="Helicase_C"/>
    <property type="match status" value="1"/>
</dbReference>
<keyword evidence="8" id="KW-0378">Hydrolase</keyword>
<evidence type="ECO:0000256" key="1">
    <source>
        <dbReference type="ARBA" id="ARBA00001936"/>
    </source>
</evidence>
<comment type="similarity">
    <text evidence="16 17">Belongs to the helicase family. Dicer subfamily.</text>
</comment>
<evidence type="ECO:0000256" key="8">
    <source>
        <dbReference type="ARBA" id="ARBA00022801"/>
    </source>
</evidence>
<keyword evidence="5" id="KW-0479">Metal-binding</keyword>
<dbReference type="InterPro" id="IPR038248">
    <property type="entry name" value="Dicer_dimer_sf"/>
</dbReference>
<feature type="coiled-coil region" evidence="18">
    <location>
        <begin position="117"/>
        <end position="151"/>
    </location>
</feature>
<evidence type="ECO:0000259" key="25">
    <source>
        <dbReference type="PROSITE" id="PS51327"/>
    </source>
</evidence>
<comment type="cofactor">
    <cofactor evidence="1">
        <name>Mn(2+)</name>
        <dbReference type="ChEBI" id="CHEBI:29035"/>
    </cofactor>
</comment>
<keyword evidence="27" id="KW-1185">Reference proteome</keyword>
<dbReference type="GO" id="GO:0004525">
    <property type="term" value="F:ribonuclease III activity"/>
    <property type="evidence" value="ECO:0007669"/>
    <property type="project" value="InterPro"/>
</dbReference>
<feature type="domain" description="RNase III" evidence="21">
    <location>
        <begin position="1087"/>
        <end position="1238"/>
    </location>
</feature>
<keyword evidence="11" id="KW-0067">ATP-binding</keyword>
<evidence type="ECO:0000256" key="7">
    <source>
        <dbReference type="ARBA" id="ARBA00022741"/>
    </source>
</evidence>
<dbReference type="InterPro" id="IPR000999">
    <property type="entry name" value="RNase_III_dom"/>
</dbReference>
<dbReference type="Pfam" id="PF04851">
    <property type="entry name" value="ResIII"/>
    <property type="match status" value="1"/>
</dbReference>
<evidence type="ECO:0000259" key="22">
    <source>
        <dbReference type="PROSITE" id="PS50821"/>
    </source>
</evidence>
<evidence type="ECO:0000256" key="12">
    <source>
        <dbReference type="ARBA" id="ARBA00022842"/>
    </source>
</evidence>
<keyword evidence="4" id="KW-0930">Antiviral protein</keyword>
<dbReference type="Gene3D" id="3.30.160.380">
    <property type="entry name" value="Dicer dimerisation domain"/>
    <property type="match status" value="1"/>
</dbReference>
<dbReference type="InterPro" id="IPR056755">
    <property type="entry name" value="DSRM_2"/>
</dbReference>
<proteinExistence type="inferred from homology"/>